<dbReference type="EMBL" id="JAAMPC010000001">
    <property type="protein sequence ID" value="KAG2329371.1"/>
    <property type="molecule type" value="Genomic_DNA"/>
</dbReference>
<comment type="caution">
    <text evidence="3">The sequence shown here is derived from an EMBL/GenBank/DDBJ whole genome shotgun (WGS) entry which is preliminary data.</text>
</comment>
<keyword evidence="2" id="KW-1133">Transmembrane helix</keyword>
<keyword evidence="2" id="KW-0472">Membrane</keyword>
<feature type="transmembrane region" description="Helical" evidence="2">
    <location>
        <begin position="12"/>
        <end position="34"/>
    </location>
</feature>
<dbReference type="AlphaFoldDB" id="A0A8X7WFT4"/>
<dbReference type="PANTHER" id="PTHR22936:SF80">
    <property type="entry name" value="RHOMBOID-LIKE PROTEIN 6, MITOCHONDRIAL"/>
    <property type="match status" value="1"/>
</dbReference>
<keyword evidence="2" id="KW-0812">Transmembrane</keyword>
<evidence type="ECO:0000313" key="3">
    <source>
        <dbReference type="EMBL" id="KAG2329371.1"/>
    </source>
</evidence>
<gene>
    <name evidence="3" type="ORF">Bca52824_000551</name>
</gene>
<dbReference type="Proteomes" id="UP000886595">
    <property type="component" value="Unassembled WGS sequence"/>
</dbReference>
<dbReference type="InterPro" id="IPR002610">
    <property type="entry name" value="Peptidase_S54_rhomboid-like"/>
</dbReference>
<dbReference type="PROSITE" id="PS51257">
    <property type="entry name" value="PROKAR_LIPOPROTEIN"/>
    <property type="match status" value="1"/>
</dbReference>
<dbReference type="OrthoDB" id="418595at2759"/>
<proteinExistence type="inferred from homology"/>
<dbReference type="GO" id="GO:0016020">
    <property type="term" value="C:membrane"/>
    <property type="evidence" value="ECO:0007669"/>
    <property type="project" value="InterPro"/>
</dbReference>
<evidence type="ECO:0000313" key="4">
    <source>
        <dbReference type="Proteomes" id="UP000886595"/>
    </source>
</evidence>
<dbReference type="GO" id="GO:0006508">
    <property type="term" value="P:proteolysis"/>
    <property type="evidence" value="ECO:0007669"/>
    <property type="project" value="InterPro"/>
</dbReference>
<evidence type="ECO:0000256" key="1">
    <source>
        <dbReference type="ARBA" id="ARBA00009045"/>
    </source>
</evidence>
<protein>
    <submittedName>
        <fullName evidence="3">Uncharacterized protein</fullName>
    </submittedName>
</protein>
<sequence length="176" mass="19257">MPSRKNRGNTQWTAWVTPVIVLACIAVFIVVMLINDFPTMFAGANGDCVPRFLRRFSFQPLRENPLLGPSSSTLEKMGALEWRKVVKGNEMGALCGSMPVSFTLCSMWSSSVSASSSSLDSLDSVGASSRLSSFKTVSLLVPQALSLGSLELCYITNWTIYANKVPIYHVPDLKKQ</sequence>
<evidence type="ECO:0000256" key="2">
    <source>
        <dbReference type="SAM" id="Phobius"/>
    </source>
</evidence>
<name>A0A8X7WFT4_BRACI</name>
<keyword evidence="4" id="KW-1185">Reference proteome</keyword>
<accession>A0A8X7WFT4</accession>
<reference evidence="3 4" key="1">
    <citation type="submission" date="2020-02" db="EMBL/GenBank/DDBJ databases">
        <authorList>
            <person name="Ma Q."/>
            <person name="Huang Y."/>
            <person name="Song X."/>
            <person name="Pei D."/>
        </authorList>
    </citation>
    <scope>NUCLEOTIDE SEQUENCE [LARGE SCALE GENOMIC DNA]</scope>
    <source>
        <strain evidence="3">Sxm20200214</strain>
        <tissue evidence="3">Leaf</tissue>
    </source>
</reference>
<dbReference type="PANTHER" id="PTHR22936">
    <property type="entry name" value="RHOMBOID-RELATED"/>
    <property type="match status" value="1"/>
</dbReference>
<comment type="similarity">
    <text evidence="1">Belongs to the peptidase S54 family.</text>
</comment>
<organism evidence="3 4">
    <name type="scientific">Brassica carinata</name>
    <name type="common">Ethiopian mustard</name>
    <name type="synonym">Abyssinian cabbage</name>
    <dbReference type="NCBI Taxonomy" id="52824"/>
    <lineage>
        <taxon>Eukaryota</taxon>
        <taxon>Viridiplantae</taxon>
        <taxon>Streptophyta</taxon>
        <taxon>Embryophyta</taxon>
        <taxon>Tracheophyta</taxon>
        <taxon>Spermatophyta</taxon>
        <taxon>Magnoliopsida</taxon>
        <taxon>eudicotyledons</taxon>
        <taxon>Gunneridae</taxon>
        <taxon>Pentapetalae</taxon>
        <taxon>rosids</taxon>
        <taxon>malvids</taxon>
        <taxon>Brassicales</taxon>
        <taxon>Brassicaceae</taxon>
        <taxon>Brassiceae</taxon>
        <taxon>Brassica</taxon>
    </lineage>
</organism>